<keyword evidence="7 12" id="KW-0547">Nucleotide-binding</keyword>
<dbReference type="Proteomes" id="UP000606580">
    <property type="component" value="Unassembled WGS sequence"/>
</dbReference>
<dbReference type="PANTHER" id="PTHR10947:SF0">
    <property type="entry name" value="PHENYLALANINE--TRNA LIGASE BETA SUBUNIT"/>
    <property type="match status" value="1"/>
</dbReference>
<dbReference type="InterPro" id="IPR045060">
    <property type="entry name" value="Phe-tRNA-ligase_IIc_bsu"/>
</dbReference>
<evidence type="ECO:0000313" key="14">
    <source>
        <dbReference type="EMBL" id="NMG83566.1"/>
    </source>
</evidence>
<feature type="binding site" evidence="12">
    <location>
        <position position="329"/>
    </location>
    <ligand>
        <name>Mg(2+)</name>
        <dbReference type="ChEBI" id="CHEBI:18420"/>
        <note>shared with alpha subunit</note>
    </ligand>
</feature>
<dbReference type="SUPFAM" id="SSF46955">
    <property type="entry name" value="Putative DNA-binding domain"/>
    <property type="match status" value="2"/>
</dbReference>
<dbReference type="Pfam" id="PF03484">
    <property type="entry name" value="B5"/>
    <property type="match status" value="1"/>
</dbReference>
<dbReference type="GO" id="GO:0009328">
    <property type="term" value="C:phenylalanine-tRNA ligase complex"/>
    <property type="evidence" value="ECO:0007669"/>
    <property type="project" value="TreeGrafter"/>
</dbReference>
<dbReference type="InterPro" id="IPR020825">
    <property type="entry name" value="Phe-tRNA_synthase-like_B3/B4"/>
</dbReference>
<dbReference type="EC" id="6.1.1.20" evidence="12"/>
<evidence type="ECO:0000256" key="5">
    <source>
        <dbReference type="ARBA" id="ARBA00022598"/>
    </source>
</evidence>
<evidence type="ECO:0000256" key="8">
    <source>
        <dbReference type="ARBA" id="ARBA00022840"/>
    </source>
</evidence>
<comment type="catalytic activity">
    <reaction evidence="12">
        <text>tRNA(Phe) + L-phenylalanine + ATP = L-phenylalanyl-tRNA(Phe) + AMP + diphosphate + H(+)</text>
        <dbReference type="Rhea" id="RHEA:19413"/>
        <dbReference type="Rhea" id="RHEA-COMP:9668"/>
        <dbReference type="Rhea" id="RHEA-COMP:9699"/>
        <dbReference type="ChEBI" id="CHEBI:15378"/>
        <dbReference type="ChEBI" id="CHEBI:30616"/>
        <dbReference type="ChEBI" id="CHEBI:33019"/>
        <dbReference type="ChEBI" id="CHEBI:58095"/>
        <dbReference type="ChEBI" id="CHEBI:78442"/>
        <dbReference type="ChEBI" id="CHEBI:78531"/>
        <dbReference type="ChEBI" id="CHEBI:456215"/>
        <dbReference type="EC" id="6.1.1.20"/>
    </reaction>
</comment>
<dbReference type="SMART" id="SM00873">
    <property type="entry name" value="B3_4"/>
    <property type="match status" value="1"/>
</dbReference>
<evidence type="ECO:0000256" key="9">
    <source>
        <dbReference type="ARBA" id="ARBA00022842"/>
    </source>
</evidence>
<comment type="cofactor">
    <cofactor evidence="1 12">
        <name>Mg(2+)</name>
        <dbReference type="ChEBI" id="CHEBI:18420"/>
    </cofactor>
</comment>
<evidence type="ECO:0000256" key="10">
    <source>
        <dbReference type="ARBA" id="ARBA00022917"/>
    </source>
</evidence>
<keyword evidence="10 12" id="KW-0648">Protein biosynthesis</keyword>
<dbReference type="InterPro" id="IPR009061">
    <property type="entry name" value="DNA-bd_dom_put_sf"/>
</dbReference>
<sequence>MPVITLYYDDLENLTGAKKESIIEQIPMIGSDIERVEEDHIDIEFFPNRPDLYSVEGVARAMRNFMEINLAPKKYTVTPPNINITLTGEIANVRPCIACAVIRNLNFTPHSIESLMNLQESLHLSIGRNRKKASVGVHDLSRITQPLTYTTVSSDFAFAPLDFDKPMSMHKILEKHPKGVKFAHLLKHTHEYPLIRDAKHNVLSFPPIINSELTRVTADTTGLFIEVTGLDGPCVNRALNIVVTALAERDTVIEGVNVNSETSTTVTPDLTYTVRTMQTNEASKLLGIPLSSSDCAHALNRMGFNTTVNGDWIAVEIPPYRSDILHTYDLIEDIAIGYGYKNFPARLIGTATIGASHESSVVKDTLSEIMIGLGYLEVMPFTLTNEMVHFNWMQRVPTDDVVYVENPISRDYTMLRTTLLQGLLKILAANKHHELPQKIFEVGDVVKNKKNALHLAVISIHPKANYTEAKSLIDAIMREQGQHCTVAESGDAAFIPHRCADIYVQNRKVGIFGEIHPQVIQNFGLENPIIAVEIEIIRGF</sequence>
<comment type="subunit">
    <text evidence="12">Tetramer of two alpha and two beta subunits.</text>
</comment>
<dbReference type="GO" id="GO:0004826">
    <property type="term" value="F:phenylalanine-tRNA ligase activity"/>
    <property type="evidence" value="ECO:0007669"/>
    <property type="project" value="UniProtKB-UniRule"/>
</dbReference>
<feature type="binding site" evidence="12">
    <location>
        <position position="333"/>
    </location>
    <ligand>
        <name>Mg(2+)</name>
        <dbReference type="ChEBI" id="CHEBI:18420"/>
        <note>shared with alpha subunit</note>
    </ligand>
</feature>
<dbReference type="InterPro" id="IPR004531">
    <property type="entry name" value="Phe-tRNA-synth_IIc_bsu_arc_euk"/>
</dbReference>
<evidence type="ECO:0000256" key="12">
    <source>
        <dbReference type="HAMAP-Rule" id="MF_00284"/>
    </source>
</evidence>
<dbReference type="GO" id="GO:0006432">
    <property type="term" value="P:phenylalanyl-tRNA aminoacylation"/>
    <property type="evidence" value="ECO:0007669"/>
    <property type="project" value="UniProtKB-UniRule"/>
</dbReference>
<proteinExistence type="inferred from homology"/>
<dbReference type="GO" id="GO:0000287">
    <property type="term" value="F:magnesium ion binding"/>
    <property type="evidence" value="ECO:0007669"/>
    <property type="project" value="InterPro"/>
</dbReference>
<organism evidence="14 15">
    <name type="scientific">Candidatus Ethanoperedens thermophilum</name>
    <dbReference type="NCBI Taxonomy" id="2766897"/>
    <lineage>
        <taxon>Archaea</taxon>
        <taxon>Methanobacteriati</taxon>
        <taxon>Methanobacteriota</taxon>
        <taxon>Stenosarchaea group</taxon>
        <taxon>Methanomicrobia</taxon>
        <taxon>Methanosarcinales</taxon>
        <taxon>Methanosarcinales incertae sedis</taxon>
        <taxon>GOM Arc I cluster</taxon>
        <taxon>Candidatus Ethanoperedens</taxon>
    </lineage>
</organism>
<dbReference type="InterPro" id="IPR041616">
    <property type="entry name" value="PheRS_beta_core"/>
</dbReference>
<dbReference type="GO" id="GO:0005524">
    <property type="term" value="F:ATP binding"/>
    <property type="evidence" value="ECO:0007669"/>
    <property type="project" value="UniProtKB-UniRule"/>
</dbReference>
<dbReference type="InterPro" id="IPR022918">
    <property type="entry name" value="Phe_tRNA_ligase_beta2_arc"/>
</dbReference>
<evidence type="ECO:0000256" key="3">
    <source>
        <dbReference type="ARBA" id="ARBA00007438"/>
    </source>
</evidence>
<feature type="binding site" evidence="12">
    <location>
        <position position="323"/>
    </location>
    <ligand>
        <name>Mg(2+)</name>
        <dbReference type="ChEBI" id="CHEBI:18420"/>
        <note>shared with alpha subunit</note>
    </ligand>
</feature>
<feature type="binding site" evidence="12">
    <location>
        <position position="332"/>
    </location>
    <ligand>
        <name>Mg(2+)</name>
        <dbReference type="ChEBI" id="CHEBI:18420"/>
        <note>shared with alpha subunit</note>
    </ligand>
</feature>
<dbReference type="CDD" id="cd00769">
    <property type="entry name" value="PheRS_beta_core"/>
    <property type="match status" value="1"/>
</dbReference>
<comment type="similarity">
    <text evidence="3 12">Belongs to the phenylalanyl-tRNA synthetase beta subunit family. Type 2 subfamily.</text>
</comment>
<dbReference type="InterPro" id="IPR005146">
    <property type="entry name" value="B3/B4_tRNA-bd"/>
</dbReference>
<keyword evidence="5 12" id="KW-0436">Ligase</keyword>
<keyword evidence="9 12" id="KW-0460">Magnesium</keyword>
<evidence type="ECO:0000256" key="11">
    <source>
        <dbReference type="ARBA" id="ARBA00023146"/>
    </source>
</evidence>
<evidence type="ECO:0000256" key="6">
    <source>
        <dbReference type="ARBA" id="ARBA00022723"/>
    </source>
</evidence>
<reference evidence="14" key="1">
    <citation type="journal article" date="2020" name="MBio">
        <title>'Candidatus Ethanoperedens,' a Thermophilic Genus of Archaea Mediating the Anaerobic Oxidation of Ethane.</title>
        <authorList>
            <person name="Hahn C.J."/>
            <person name="Laso-Perez R."/>
            <person name="Vulcano F."/>
            <person name="Vaziourakis K.M."/>
            <person name="Stokke R."/>
            <person name="Steen I.H."/>
            <person name="Teske A."/>
            <person name="Boetius A."/>
            <person name="Liebeke M."/>
            <person name="Amann R."/>
            <person name="Knittel K."/>
            <person name="Wegener G."/>
        </authorList>
    </citation>
    <scope>NUCLEOTIDE SEQUENCE</scope>
    <source>
        <strain evidence="14">GoM-Arc1-LC-WB58</strain>
    </source>
</reference>
<evidence type="ECO:0000256" key="2">
    <source>
        <dbReference type="ARBA" id="ARBA00004496"/>
    </source>
</evidence>
<evidence type="ECO:0000256" key="4">
    <source>
        <dbReference type="ARBA" id="ARBA00022490"/>
    </source>
</evidence>
<dbReference type="Pfam" id="PF03483">
    <property type="entry name" value="B3_4"/>
    <property type="match status" value="1"/>
</dbReference>
<dbReference type="Gene3D" id="3.30.930.10">
    <property type="entry name" value="Bira Bifunctional Protein, Domain 2"/>
    <property type="match status" value="1"/>
</dbReference>
<dbReference type="HAMAP" id="MF_00284">
    <property type="entry name" value="Phe_tRNA_synth_beta2"/>
    <property type="match status" value="1"/>
</dbReference>
<evidence type="ECO:0000256" key="7">
    <source>
        <dbReference type="ARBA" id="ARBA00022741"/>
    </source>
</evidence>
<keyword evidence="6 12" id="KW-0479">Metal-binding</keyword>
<evidence type="ECO:0000256" key="1">
    <source>
        <dbReference type="ARBA" id="ARBA00001946"/>
    </source>
</evidence>
<feature type="domain" description="B5" evidence="13">
    <location>
        <begin position="270"/>
        <end position="345"/>
    </location>
</feature>
<dbReference type="PROSITE" id="PS51483">
    <property type="entry name" value="B5"/>
    <property type="match status" value="1"/>
</dbReference>
<dbReference type="Pfam" id="PF17759">
    <property type="entry name" value="tRNA_synthFbeta"/>
    <property type="match status" value="1"/>
</dbReference>
<dbReference type="SUPFAM" id="SSF55681">
    <property type="entry name" value="Class II aaRS and biotin synthetases"/>
    <property type="match status" value="1"/>
</dbReference>
<keyword evidence="8 12" id="KW-0067">ATP-binding</keyword>
<dbReference type="GO" id="GO:0003723">
    <property type="term" value="F:RNA binding"/>
    <property type="evidence" value="ECO:0007669"/>
    <property type="project" value="InterPro"/>
</dbReference>
<dbReference type="InterPro" id="IPR005147">
    <property type="entry name" value="tRNA_synthase_B5-dom"/>
</dbReference>
<dbReference type="EMBL" id="WNEG01000090">
    <property type="protein sequence ID" value="NMG83566.1"/>
    <property type="molecule type" value="Genomic_DNA"/>
</dbReference>
<dbReference type="PANTHER" id="PTHR10947">
    <property type="entry name" value="PHENYLALANYL-TRNA SYNTHETASE BETA CHAIN AND LEUCINE-RICH REPEAT-CONTAINING PROTEIN 47"/>
    <property type="match status" value="1"/>
</dbReference>
<dbReference type="InterPro" id="IPR045864">
    <property type="entry name" value="aa-tRNA-synth_II/BPL/LPL"/>
</dbReference>
<protein>
    <recommendedName>
        <fullName evidence="12">Phenylalanine--tRNA ligase beta subunit</fullName>
        <ecNumber evidence="12">6.1.1.20</ecNumber>
    </recommendedName>
    <alternativeName>
        <fullName evidence="12">Phenylalanyl-tRNA synthetase beta subunit</fullName>
        <shortName evidence="12">PheRS</shortName>
    </alternativeName>
</protein>
<dbReference type="Gene3D" id="3.30.56.10">
    <property type="match status" value="2"/>
</dbReference>
<dbReference type="Gene3D" id="3.50.40.10">
    <property type="entry name" value="Phenylalanyl-trna Synthetase, Chain B, domain 3"/>
    <property type="match status" value="1"/>
</dbReference>
<dbReference type="FunFam" id="3.50.40.10:FF:000003">
    <property type="entry name" value="Phenylalanine--tRNA ligase beta subunit"/>
    <property type="match status" value="1"/>
</dbReference>
<comment type="caution">
    <text evidence="14">The sequence shown here is derived from an EMBL/GenBank/DDBJ whole genome shotgun (WGS) entry which is preliminary data.</text>
</comment>
<comment type="subcellular location">
    <subcellularLocation>
        <location evidence="2 12">Cytoplasm</location>
    </subcellularLocation>
</comment>
<evidence type="ECO:0000313" key="15">
    <source>
        <dbReference type="Proteomes" id="UP000606580"/>
    </source>
</evidence>
<evidence type="ECO:0000259" key="13">
    <source>
        <dbReference type="PROSITE" id="PS51483"/>
    </source>
</evidence>
<accession>A0A848DAH5</accession>
<dbReference type="NCBIfam" id="TIGR00471">
    <property type="entry name" value="pheT_arch"/>
    <property type="match status" value="1"/>
</dbReference>
<dbReference type="SMART" id="SM00874">
    <property type="entry name" value="B5"/>
    <property type="match status" value="1"/>
</dbReference>
<keyword evidence="11 12" id="KW-0030">Aminoacyl-tRNA synthetase</keyword>
<keyword evidence="4 12" id="KW-0963">Cytoplasm</keyword>
<dbReference type="AlphaFoldDB" id="A0A848DAH5"/>
<name>A0A848DAH5_9EURY</name>
<gene>
    <name evidence="12" type="primary">pheT</name>
    <name evidence="14" type="ORF">GIS02_05095</name>
</gene>